<gene>
    <name evidence="1" type="ORF">ALC60_10817</name>
</gene>
<dbReference type="EMBL" id="KQ982829">
    <property type="protein sequence ID" value="KYQ50124.1"/>
    <property type="molecule type" value="Genomic_DNA"/>
</dbReference>
<feature type="non-terminal residue" evidence="1">
    <location>
        <position position="1"/>
    </location>
</feature>
<keyword evidence="2" id="KW-1185">Reference proteome</keyword>
<reference evidence="1 2" key="1">
    <citation type="submission" date="2015-09" db="EMBL/GenBank/DDBJ databases">
        <title>Trachymyrmex zeteki WGS genome.</title>
        <authorList>
            <person name="Nygaard S."/>
            <person name="Hu H."/>
            <person name="Boomsma J."/>
            <person name="Zhang G."/>
        </authorList>
    </citation>
    <scope>NUCLEOTIDE SEQUENCE [LARGE SCALE GENOMIC DNA]</scope>
    <source>
        <strain evidence="1">Tzet28-1</strain>
        <tissue evidence="1">Whole body</tissue>
    </source>
</reference>
<evidence type="ECO:0000313" key="2">
    <source>
        <dbReference type="Proteomes" id="UP000075809"/>
    </source>
</evidence>
<organism evidence="1 2">
    <name type="scientific">Mycetomoellerius zeteki</name>
    <dbReference type="NCBI Taxonomy" id="64791"/>
    <lineage>
        <taxon>Eukaryota</taxon>
        <taxon>Metazoa</taxon>
        <taxon>Ecdysozoa</taxon>
        <taxon>Arthropoda</taxon>
        <taxon>Hexapoda</taxon>
        <taxon>Insecta</taxon>
        <taxon>Pterygota</taxon>
        <taxon>Neoptera</taxon>
        <taxon>Endopterygota</taxon>
        <taxon>Hymenoptera</taxon>
        <taxon>Apocrita</taxon>
        <taxon>Aculeata</taxon>
        <taxon>Formicoidea</taxon>
        <taxon>Formicidae</taxon>
        <taxon>Myrmicinae</taxon>
        <taxon>Mycetomoellerius</taxon>
    </lineage>
</organism>
<evidence type="ECO:0000313" key="1">
    <source>
        <dbReference type="EMBL" id="KYQ50124.1"/>
    </source>
</evidence>
<sequence>EVAAGALARTRATFSQACASLTSSTKEVPKSHSSIGARSAGDLPSRFRAGFMKTRLAKDSLLMIR</sequence>
<proteinExistence type="predicted"/>
<dbReference type="AlphaFoldDB" id="A0A151WQJ0"/>
<name>A0A151WQJ0_9HYME</name>
<protein>
    <submittedName>
        <fullName evidence="1">Uncharacterized protein</fullName>
    </submittedName>
</protein>
<dbReference type="Proteomes" id="UP000075809">
    <property type="component" value="Unassembled WGS sequence"/>
</dbReference>
<accession>A0A151WQJ0</accession>